<dbReference type="HOGENOM" id="CLU_2155671_0_0_0"/>
<dbReference type="EMBL" id="CAQJ01000094">
    <property type="protein sequence ID" value="CCQ91820.1"/>
    <property type="molecule type" value="Genomic_DNA"/>
</dbReference>
<comment type="caution">
    <text evidence="2">The sequence shown here is derived from an EMBL/GenBank/DDBJ whole genome shotgun (WGS) entry which is preliminary data.</text>
</comment>
<evidence type="ECO:0000256" key="1">
    <source>
        <dbReference type="PROSITE-ProRule" id="PRU00339"/>
    </source>
</evidence>
<dbReference type="STRING" id="1266370.NITGR_850007"/>
<protein>
    <submittedName>
        <fullName evidence="2">Uncharacterized protein</fullName>
    </submittedName>
</protein>
<evidence type="ECO:0000313" key="2">
    <source>
        <dbReference type="EMBL" id="CCQ91820.1"/>
    </source>
</evidence>
<reference evidence="2 3" key="1">
    <citation type="journal article" date="2013" name="Front. Microbiol.">
        <title>The genome of Nitrospina gracilis illuminates the metabolism and evolution of the major marine nitrite oxidizer.</title>
        <authorList>
            <person name="Luecker S."/>
            <person name="Nowka B."/>
            <person name="Rattei T."/>
            <person name="Spieck E."/>
            <person name="and Daims H."/>
        </authorList>
    </citation>
    <scope>NUCLEOTIDE SEQUENCE [LARGE SCALE GENOMIC DNA]</scope>
    <source>
        <strain evidence="2 3">3/211</strain>
    </source>
</reference>
<name>M1Z271_NITG3</name>
<keyword evidence="1" id="KW-0802">TPR repeat</keyword>
<gene>
    <name evidence="2" type="ORF">NITGR_850007</name>
</gene>
<dbReference type="SUPFAM" id="SSF48452">
    <property type="entry name" value="TPR-like"/>
    <property type="match status" value="1"/>
</dbReference>
<organism evidence="2 3">
    <name type="scientific">Nitrospina gracilis (strain 3/211)</name>
    <dbReference type="NCBI Taxonomy" id="1266370"/>
    <lineage>
        <taxon>Bacteria</taxon>
        <taxon>Pseudomonadati</taxon>
        <taxon>Nitrospinota/Tectimicrobiota group</taxon>
        <taxon>Nitrospinota</taxon>
        <taxon>Nitrospinia</taxon>
        <taxon>Nitrospinales</taxon>
        <taxon>Nitrospinaceae</taxon>
        <taxon>Nitrospina</taxon>
    </lineage>
</organism>
<dbReference type="Proteomes" id="UP000011704">
    <property type="component" value="Unassembled WGS sequence"/>
</dbReference>
<dbReference type="Gene3D" id="1.25.40.10">
    <property type="entry name" value="Tetratricopeptide repeat domain"/>
    <property type="match status" value="1"/>
</dbReference>
<dbReference type="RefSeq" id="WP_005011006.1">
    <property type="nucleotide sequence ID" value="NZ_HG422173.1"/>
</dbReference>
<dbReference type="AlphaFoldDB" id="M1Z271"/>
<sequence>MDQDPVTVEEVREVQELFKAGYQYHREQKYKEAIAEFKKASSIRPIDEEHLNELAKRLKAMSVKLVQESLAYMGCATNHLKMMVDQLDPDEREAVPLDETLKEQFEKWDEE</sequence>
<keyword evidence="3" id="KW-1185">Reference proteome</keyword>
<evidence type="ECO:0000313" key="3">
    <source>
        <dbReference type="Proteomes" id="UP000011704"/>
    </source>
</evidence>
<dbReference type="InParanoid" id="M1Z271"/>
<accession>M1Z271</accession>
<proteinExistence type="predicted"/>
<feature type="repeat" description="TPR" evidence="1">
    <location>
        <begin position="14"/>
        <end position="47"/>
    </location>
</feature>
<dbReference type="PROSITE" id="PS50005">
    <property type="entry name" value="TPR"/>
    <property type="match status" value="1"/>
</dbReference>
<dbReference type="InterPro" id="IPR011990">
    <property type="entry name" value="TPR-like_helical_dom_sf"/>
</dbReference>
<dbReference type="InterPro" id="IPR019734">
    <property type="entry name" value="TPR_rpt"/>
</dbReference>